<dbReference type="InterPro" id="IPR025285">
    <property type="entry name" value="DUF4145"/>
</dbReference>
<protein>
    <recommendedName>
        <fullName evidence="1">DUF4145 domain-containing protein</fullName>
    </recommendedName>
</protein>
<dbReference type="EMBL" id="CP084167">
    <property type="protein sequence ID" value="UJG43108.1"/>
    <property type="molecule type" value="Genomic_DNA"/>
</dbReference>
<evidence type="ECO:0000313" key="2">
    <source>
        <dbReference type="EMBL" id="UJG43108.1"/>
    </source>
</evidence>
<feature type="domain" description="DUF4145" evidence="1">
    <location>
        <begin position="209"/>
        <end position="286"/>
    </location>
</feature>
<dbReference type="AlphaFoldDB" id="A0A9Y1FNX5"/>
<gene>
    <name evidence="2" type="ORF">K9W46_12130</name>
</gene>
<proteinExistence type="predicted"/>
<sequence length="303" mass="36821">MQEELVKLGNELLEKHKKLEGKLREIPYKREMRVNFNKENSLCIAKPRFTEPKYSWPKTLLGLLLNHLQEIWDFLQKYHYYFDEKVISFIHKDYRRSRKDSIIFLLERDVWETDEVYGNYLVERKKDKIIVSYYRREERRKTYELDLMPKEELEKWIMDDAKNQIISTFDYKWGLLETEIDTCANGLHIREITEPLNHEDLISQTKKIDELLKVDTIASMLSLGRVSELWCIHLLNQKKKEINQNLIQDLVQRKIIDKHQERLLNQIRIQYNSTKHKLDFRLKKKEVVSLYKDFCELIDLVEL</sequence>
<dbReference type="Proteomes" id="UP001200513">
    <property type="component" value="Chromosome"/>
</dbReference>
<accession>A0A9Y1FNX5</accession>
<dbReference type="Pfam" id="PF13643">
    <property type="entry name" value="DUF4145"/>
    <property type="match status" value="1"/>
</dbReference>
<evidence type="ECO:0000259" key="1">
    <source>
        <dbReference type="Pfam" id="PF13643"/>
    </source>
</evidence>
<organism evidence="2">
    <name type="scientific">Candidatus Heimdallarchaeum endolithica</name>
    <dbReference type="NCBI Taxonomy" id="2876572"/>
    <lineage>
        <taxon>Archaea</taxon>
        <taxon>Promethearchaeati</taxon>
        <taxon>Candidatus Heimdallarchaeota</taxon>
        <taxon>Candidatus Heimdallarchaeia (ex Rinke et al. 2021) (nom. nud.)</taxon>
        <taxon>Candidatus Heimdallarchaeales</taxon>
        <taxon>Candidatus Heimdallarchaeaceae</taxon>
        <taxon>Candidatus Heimdallarchaeum</taxon>
    </lineage>
</organism>
<name>A0A9Y1FNX5_9ARCH</name>
<reference evidence="2" key="1">
    <citation type="journal article" date="2022" name="Nat. Microbiol.">
        <title>Unique mobile elements and scalable gene flow at the prokaryote-eukaryote boundary revealed by circularized Asgard archaea genomes.</title>
        <authorList>
            <person name="Wu F."/>
            <person name="Speth D.R."/>
            <person name="Philosof A."/>
            <person name="Cremiere A."/>
            <person name="Narayanan A."/>
            <person name="Barco R.A."/>
            <person name="Connon S.A."/>
            <person name="Amend J.P."/>
            <person name="Antoshechkin I.A."/>
            <person name="Orphan V.J."/>
        </authorList>
    </citation>
    <scope>NUCLEOTIDE SEQUENCE</scope>
    <source>
        <strain evidence="2">PR6</strain>
    </source>
</reference>